<gene>
    <name evidence="2" type="ORF">B4U79_18431</name>
    <name evidence="1" type="ORF">B4U79_18432</name>
</gene>
<dbReference type="SUPFAM" id="SSF53850">
    <property type="entry name" value="Periplasmic binding protein-like II"/>
    <property type="match status" value="1"/>
</dbReference>
<dbReference type="EMBL" id="NCKU01006524">
    <property type="protein sequence ID" value="RWS03413.1"/>
    <property type="molecule type" value="Genomic_DNA"/>
</dbReference>
<dbReference type="OrthoDB" id="6117597at2759"/>
<keyword evidence="3" id="KW-1185">Reference proteome</keyword>
<proteinExistence type="predicted"/>
<protein>
    <submittedName>
        <fullName evidence="1">Uncharacterized protein</fullName>
    </submittedName>
</protein>
<reference evidence="1 3" key="1">
    <citation type="journal article" date="2018" name="Gigascience">
        <title>Genomes of trombidid mites reveal novel predicted allergens and laterally-transferred genes associated with secondary metabolism.</title>
        <authorList>
            <person name="Dong X."/>
            <person name="Chaisiri K."/>
            <person name="Xia D."/>
            <person name="Armstrong S.D."/>
            <person name="Fang Y."/>
            <person name="Donnelly M.J."/>
            <person name="Kadowaki T."/>
            <person name="McGarry J.W."/>
            <person name="Darby A.C."/>
            <person name="Makepeace B.L."/>
        </authorList>
    </citation>
    <scope>NUCLEOTIDE SEQUENCE [LARGE SCALE GENOMIC DNA]</scope>
    <source>
        <strain evidence="1">UoL-WK</strain>
    </source>
</reference>
<feature type="non-terminal residue" evidence="1">
    <location>
        <position position="1"/>
    </location>
</feature>
<evidence type="ECO:0000313" key="3">
    <source>
        <dbReference type="Proteomes" id="UP000285301"/>
    </source>
</evidence>
<dbReference type="EMBL" id="NCKU01006531">
    <property type="protein sequence ID" value="RWS03406.1"/>
    <property type="molecule type" value="Genomic_DNA"/>
</dbReference>
<evidence type="ECO:0000313" key="1">
    <source>
        <dbReference type="EMBL" id="RWS03406.1"/>
    </source>
</evidence>
<dbReference type="Proteomes" id="UP000285301">
    <property type="component" value="Unassembled WGS sequence"/>
</dbReference>
<accession>A0A3S4QH47</accession>
<organism evidence="1 3">
    <name type="scientific">Dinothrombium tinctorium</name>
    <dbReference type="NCBI Taxonomy" id="1965070"/>
    <lineage>
        <taxon>Eukaryota</taxon>
        <taxon>Metazoa</taxon>
        <taxon>Ecdysozoa</taxon>
        <taxon>Arthropoda</taxon>
        <taxon>Chelicerata</taxon>
        <taxon>Arachnida</taxon>
        <taxon>Acari</taxon>
        <taxon>Acariformes</taxon>
        <taxon>Trombidiformes</taxon>
        <taxon>Prostigmata</taxon>
        <taxon>Anystina</taxon>
        <taxon>Parasitengona</taxon>
        <taxon>Trombidioidea</taxon>
        <taxon>Trombidiidae</taxon>
        <taxon>Dinothrombium</taxon>
    </lineage>
</organism>
<dbReference type="Gene3D" id="3.40.190.10">
    <property type="entry name" value="Periplasmic binding protein-like II"/>
    <property type="match status" value="1"/>
</dbReference>
<sequence>SDKFSHWLEMRKYINARIAINSYPPFLTFINERKIEGFDFVLRANNFYESLKLNLSYVPINTWTYGYKQENGSYDGLGSYIQNNKIDFACVPSSIVIGGEPGIVSPVIRLEKKIQILLRTSLRLTTGPGSFLFQFLLR</sequence>
<reference evidence="1" key="2">
    <citation type="submission" date="2018-11" db="EMBL/GenBank/DDBJ databases">
        <title>Trombidioid mite genomics.</title>
        <authorList>
            <person name="Dong X."/>
        </authorList>
    </citation>
    <scope>NUCLEOTIDE SEQUENCE</scope>
    <source>
        <strain evidence="1">UoL-WK</strain>
    </source>
</reference>
<name>A0A3S4QH47_9ACAR</name>
<comment type="caution">
    <text evidence="1">The sequence shown here is derived from an EMBL/GenBank/DDBJ whole genome shotgun (WGS) entry which is preliminary data.</text>
</comment>
<evidence type="ECO:0000313" key="2">
    <source>
        <dbReference type="EMBL" id="RWS03413.1"/>
    </source>
</evidence>
<dbReference type="AlphaFoldDB" id="A0A3S4QH47"/>